<feature type="compositionally biased region" description="Low complexity" evidence="1">
    <location>
        <begin position="506"/>
        <end position="519"/>
    </location>
</feature>
<accession>A0A1X6NYJ9</accession>
<dbReference type="PANTHER" id="PTHR48148:SF2">
    <property type="entry name" value="PA14 DOMAIN-CONTAINING PROTEIN"/>
    <property type="match status" value="1"/>
</dbReference>
<proteinExistence type="predicted"/>
<feature type="transmembrane region" description="Helical" evidence="2">
    <location>
        <begin position="408"/>
        <end position="427"/>
    </location>
</feature>
<feature type="transmembrane region" description="Helical" evidence="2">
    <location>
        <begin position="67"/>
        <end position="89"/>
    </location>
</feature>
<feature type="transmembrane region" description="Helical" evidence="2">
    <location>
        <begin position="346"/>
        <end position="365"/>
    </location>
</feature>
<dbReference type="Proteomes" id="UP000218209">
    <property type="component" value="Unassembled WGS sequence"/>
</dbReference>
<feature type="transmembrane region" description="Helical" evidence="2">
    <location>
        <begin position="371"/>
        <end position="396"/>
    </location>
</feature>
<reference evidence="3 4" key="1">
    <citation type="submission" date="2017-03" db="EMBL/GenBank/DDBJ databases">
        <title>WGS assembly of Porphyra umbilicalis.</title>
        <authorList>
            <person name="Brawley S.H."/>
            <person name="Blouin N.A."/>
            <person name="Ficko-Blean E."/>
            <person name="Wheeler G.L."/>
            <person name="Lohr M."/>
            <person name="Goodson H.V."/>
            <person name="Jenkins J.W."/>
            <person name="Blaby-Haas C.E."/>
            <person name="Helliwell K.E."/>
            <person name="Chan C."/>
            <person name="Marriage T."/>
            <person name="Bhattacharya D."/>
            <person name="Klein A.S."/>
            <person name="Badis Y."/>
            <person name="Brodie J."/>
            <person name="Cao Y."/>
            <person name="Collen J."/>
            <person name="Dittami S.M."/>
            <person name="Gachon C.M."/>
            <person name="Green B.R."/>
            <person name="Karpowicz S."/>
            <person name="Kim J.W."/>
            <person name="Kudahl U."/>
            <person name="Lin S."/>
            <person name="Michel G."/>
            <person name="Mittag M."/>
            <person name="Olson B.J."/>
            <person name="Pangilinan J."/>
            <person name="Peng Y."/>
            <person name="Qiu H."/>
            <person name="Shu S."/>
            <person name="Singer J.T."/>
            <person name="Smith A.G."/>
            <person name="Sprecher B.N."/>
            <person name="Wagner V."/>
            <person name="Wang W."/>
            <person name="Wang Z.-Y."/>
            <person name="Yan J."/>
            <person name="Yarish C."/>
            <person name="Zoeuner-Riek S."/>
            <person name="Zhuang Y."/>
            <person name="Zou Y."/>
            <person name="Lindquist E.A."/>
            <person name="Grimwood J."/>
            <person name="Barry K."/>
            <person name="Rokhsar D.S."/>
            <person name="Schmutz J."/>
            <person name="Stiller J.W."/>
            <person name="Grossman A.R."/>
            <person name="Prochnik S.E."/>
        </authorList>
    </citation>
    <scope>NUCLEOTIDE SEQUENCE [LARGE SCALE GENOMIC DNA]</scope>
    <source>
        <strain evidence="3">4086291</strain>
    </source>
</reference>
<keyword evidence="4" id="KW-1185">Reference proteome</keyword>
<feature type="transmembrane region" description="Helical" evidence="2">
    <location>
        <begin position="178"/>
        <end position="202"/>
    </location>
</feature>
<feature type="compositionally biased region" description="Pro residues" evidence="1">
    <location>
        <begin position="538"/>
        <end position="547"/>
    </location>
</feature>
<sequence length="765" mass="76714">MMQHGPNPMATAVALPRWARGRPVVWPGRAASVVRVPARRGRDSPAPPAAQLLYLVDTLSTIGGSHLTALGALAAAAGACLLLAPAGEAAADLLAGGHKPLMLTCHCVATIAVVAFALIADIHSPSEGGERDVDGWQLIALVVAVGVHRMATVAASSGTTLVQASAWGDPADRPARQAVLLSMAYCWKMVGAVAAVAALVLLPSRERVLPFLSATAFVRLLTVVASAACLHRPPPAPTPPTPPPGAPPPPTVWSKVRTALSAGLVRTPQGLRPIYVTCVLFGMAYGALAFIRTPYFASVIFQGKPGTRYCLRWSGVNFCLAMVVAIVIDAAIPNVAARLSGRSSRIMWATTLLLGGGLFVGLAVATSPIAAVALFTAQAVPISAHTYLSFVISVALAPDQISVTRSMILGATQVGFIGGALGAGALADRRDEGFRDVMAAAAVCTVLAAVAAMAVGGVPPVEKVTNVSTNGNALGAHLAARVRAALGRRPSPPPPAGGGADGADGGAEAPTAATTADADATTDGDGDGGGGGGAARGAPPPPSPWASPSPRRARGGGHVTWAVNTPGSDWVDDSPPVLRHRPWRPPSPSPWRAPFPAAPAPPRATAGGDDNRGGPGARAAGGDGGNGGGGGGDGSGGGRARPWPTIALELPPTSAASPLRSRARSAAPPPPPTAAWGAARTPLTPAAVAARGPSPPTRAGAGAGAGGAAAGGRTPLTPGGWWASPRRTPHAAARSPERRALDRFSAGNRSGRMAAAMNAFRQGRL</sequence>
<feature type="transmembrane region" description="Helical" evidence="2">
    <location>
        <begin position="315"/>
        <end position="334"/>
    </location>
</feature>
<evidence type="ECO:0000256" key="2">
    <source>
        <dbReference type="SAM" id="Phobius"/>
    </source>
</evidence>
<evidence type="ECO:0000313" key="3">
    <source>
        <dbReference type="EMBL" id="OSX73694.1"/>
    </source>
</evidence>
<dbReference type="PANTHER" id="PTHR48148">
    <property type="entry name" value="KERATINOCYTE PROLINE-RICH PROTEIN"/>
    <property type="match status" value="1"/>
</dbReference>
<dbReference type="InterPro" id="IPR036259">
    <property type="entry name" value="MFS_trans_sf"/>
</dbReference>
<evidence type="ECO:0000313" key="4">
    <source>
        <dbReference type="Proteomes" id="UP000218209"/>
    </source>
</evidence>
<dbReference type="EMBL" id="KV918983">
    <property type="protein sequence ID" value="OSX73694.1"/>
    <property type="molecule type" value="Genomic_DNA"/>
</dbReference>
<organism evidence="3 4">
    <name type="scientific">Porphyra umbilicalis</name>
    <name type="common">Purple laver</name>
    <name type="synonym">Red alga</name>
    <dbReference type="NCBI Taxonomy" id="2786"/>
    <lineage>
        <taxon>Eukaryota</taxon>
        <taxon>Rhodophyta</taxon>
        <taxon>Bangiophyceae</taxon>
        <taxon>Bangiales</taxon>
        <taxon>Bangiaceae</taxon>
        <taxon>Porphyra</taxon>
    </lineage>
</organism>
<feature type="transmembrane region" description="Helical" evidence="2">
    <location>
        <begin position="101"/>
        <end position="123"/>
    </location>
</feature>
<dbReference type="AlphaFoldDB" id="A0A1X6NYJ9"/>
<feature type="compositionally biased region" description="Low complexity" evidence="1">
    <location>
        <begin position="651"/>
        <end position="666"/>
    </location>
</feature>
<feature type="transmembrane region" description="Helical" evidence="2">
    <location>
        <begin position="208"/>
        <end position="230"/>
    </location>
</feature>
<feature type="compositionally biased region" description="Gly residues" evidence="1">
    <location>
        <begin position="613"/>
        <end position="639"/>
    </location>
</feature>
<keyword evidence="2" id="KW-0472">Membrane</keyword>
<keyword evidence="2" id="KW-0812">Transmembrane</keyword>
<protein>
    <submittedName>
        <fullName evidence="3">Uncharacterized protein</fullName>
    </submittedName>
</protein>
<gene>
    <name evidence="3" type="ORF">BU14_0331s0012</name>
</gene>
<evidence type="ECO:0000256" key="1">
    <source>
        <dbReference type="SAM" id="MobiDB-lite"/>
    </source>
</evidence>
<feature type="compositionally biased region" description="Low complexity" evidence="1">
    <location>
        <begin position="711"/>
        <end position="720"/>
    </location>
</feature>
<feature type="transmembrane region" description="Helical" evidence="2">
    <location>
        <begin position="274"/>
        <end position="295"/>
    </location>
</feature>
<dbReference type="SUPFAM" id="SSF103473">
    <property type="entry name" value="MFS general substrate transporter"/>
    <property type="match status" value="1"/>
</dbReference>
<keyword evidence="2" id="KW-1133">Transmembrane helix</keyword>
<feature type="compositionally biased region" description="Low complexity" evidence="1">
    <location>
        <begin position="689"/>
        <end position="700"/>
    </location>
</feature>
<name>A0A1X6NYJ9_PORUM</name>
<feature type="region of interest" description="Disordered" evidence="1">
    <location>
        <begin position="486"/>
        <end position="765"/>
    </location>
</feature>
<feature type="compositionally biased region" description="Pro residues" evidence="1">
    <location>
        <begin position="584"/>
        <end position="602"/>
    </location>
</feature>
<feature type="compositionally biased region" description="Gly residues" evidence="1">
    <location>
        <begin position="701"/>
        <end position="710"/>
    </location>
</feature>
<feature type="transmembrane region" description="Helical" evidence="2">
    <location>
        <begin position="439"/>
        <end position="458"/>
    </location>
</feature>